<dbReference type="PANTHER" id="PTHR36934">
    <property type="entry name" value="BLR0278 PROTEIN"/>
    <property type="match status" value="1"/>
</dbReference>
<keyword evidence="5" id="KW-1185">Reference proteome</keyword>
<evidence type="ECO:0000313" key="4">
    <source>
        <dbReference type="EMBL" id="RAQ95514.1"/>
    </source>
</evidence>
<dbReference type="CDD" id="cd03440">
    <property type="entry name" value="hot_dog"/>
    <property type="match status" value="1"/>
</dbReference>
<protein>
    <submittedName>
        <fullName evidence="4">Thioesterase</fullName>
    </submittedName>
</protein>
<gene>
    <name evidence="4" type="ORF">A4R35_08195</name>
</gene>
<dbReference type="RefSeq" id="WP_112428307.1">
    <property type="nucleotide sequence ID" value="NZ_MCIF01000002.1"/>
</dbReference>
<proteinExistence type="predicted"/>
<feature type="active site" evidence="1">
    <location>
        <position position="34"/>
    </location>
</feature>
<dbReference type="PIRSF" id="PIRSF014972">
    <property type="entry name" value="FlK"/>
    <property type="match status" value="1"/>
</dbReference>
<feature type="binding site" evidence="2">
    <location>
        <position position="61"/>
    </location>
    <ligand>
        <name>CoA</name>
        <dbReference type="ChEBI" id="CHEBI:57287"/>
    </ligand>
</feature>
<feature type="active site" evidence="1">
    <location>
        <position position="68"/>
    </location>
</feature>
<name>A0A328VK72_9CHLR</name>
<sequence>MSLQPGLKGEASTTVVHENTAAAVGAGGVEVFATPMMIALMENAAWRAVADFLEEGYVSVGTRVDVRHLAATPIGQRVHATAELIEVDGRRLVFRVEAYDEEKKIGEGIHERFIVHLQRFLERLK</sequence>
<comment type="caution">
    <text evidence="4">The sequence shown here is derived from an EMBL/GenBank/DDBJ whole genome shotgun (WGS) entry which is preliminary data.</text>
</comment>
<feature type="domain" description="Fluoroacetyl-CoA-specific thioesterase-like" evidence="3">
    <location>
        <begin position="16"/>
        <end position="116"/>
    </location>
</feature>
<dbReference type="AlphaFoldDB" id="A0A328VK72"/>
<dbReference type="EMBL" id="MCIF01000002">
    <property type="protein sequence ID" value="RAQ95514.1"/>
    <property type="molecule type" value="Genomic_DNA"/>
</dbReference>
<dbReference type="OrthoDB" id="6902891at2"/>
<accession>A0A328VK72</accession>
<dbReference type="InterPro" id="IPR029069">
    <property type="entry name" value="HotDog_dom_sf"/>
</dbReference>
<evidence type="ECO:0000256" key="1">
    <source>
        <dbReference type="PIRSR" id="PIRSR014972-1"/>
    </source>
</evidence>
<feature type="active site" evidence="1">
    <location>
        <position position="42"/>
    </location>
</feature>
<feature type="binding site" evidence="2">
    <location>
        <position position="112"/>
    </location>
    <ligand>
        <name>substrate</name>
    </ligand>
</feature>
<dbReference type="InterPro" id="IPR054485">
    <property type="entry name" value="FlK-like_dom"/>
</dbReference>
<evidence type="ECO:0000313" key="5">
    <source>
        <dbReference type="Proteomes" id="UP000248706"/>
    </source>
</evidence>
<dbReference type="Gene3D" id="3.10.129.10">
    <property type="entry name" value="Hotdog Thioesterase"/>
    <property type="match status" value="1"/>
</dbReference>
<dbReference type="SUPFAM" id="SSF54637">
    <property type="entry name" value="Thioesterase/thiol ester dehydrase-isomerase"/>
    <property type="match status" value="1"/>
</dbReference>
<dbReference type="InterPro" id="IPR025540">
    <property type="entry name" value="FlK"/>
</dbReference>
<organism evidence="4 5">
    <name type="scientific">Thermogemmatispora tikiterensis</name>
    <dbReference type="NCBI Taxonomy" id="1825093"/>
    <lineage>
        <taxon>Bacteria</taxon>
        <taxon>Bacillati</taxon>
        <taxon>Chloroflexota</taxon>
        <taxon>Ktedonobacteria</taxon>
        <taxon>Thermogemmatisporales</taxon>
        <taxon>Thermogemmatisporaceae</taxon>
        <taxon>Thermogemmatispora</taxon>
    </lineage>
</organism>
<evidence type="ECO:0000259" key="3">
    <source>
        <dbReference type="Pfam" id="PF22636"/>
    </source>
</evidence>
<dbReference type="PANTHER" id="PTHR36934:SF1">
    <property type="entry name" value="THIOESTERASE DOMAIN-CONTAINING PROTEIN"/>
    <property type="match status" value="1"/>
</dbReference>
<feature type="binding site" evidence="2">
    <location>
        <position position="61"/>
    </location>
    <ligand>
        <name>substrate</name>
    </ligand>
</feature>
<dbReference type="Pfam" id="PF22636">
    <property type="entry name" value="FlK"/>
    <property type="match status" value="1"/>
</dbReference>
<dbReference type="Proteomes" id="UP000248706">
    <property type="component" value="Unassembled WGS sequence"/>
</dbReference>
<reference evidence="4 5" key="1">
    <citation type="submission" date="2016-08" db="EMBL/GenBank/DDBJ databases">
        <title>Analysis of Carbohydrate Active Enzymes in Thermogemmatispora T81 Reveals Carbohydrate Degradation Ability.</title>
        <authorList>
            <person name="Tomazini A."/>
            <person name="Lal S."/>
            <person name="Stott M."/>
            <person name="Henrissat B."/>
            <person name="Polikarpov I."/>
            <person name="Sparling R."/>
            <person name="Levin D.B."/>
        </authorList>
    </citation>
    <scope>NUCLEOTIDE SEQUENCE [LARGE SCALE GENOMIC DNA]</scope>
    <source>
        <strain evidence="4 5">T81</strain>
    </source>
</reference>
<evidence type="ECO:0000256" key="2">
    <source>
        <dbReference type="PIRSR" id="PIRSR014972-2"/>
    </source>
</evidence>